<evidence type="ECO:0000256" key="4">
    <source>
        <dbReference type="ARBA" id="ARBA00022837"/>
    </source>
</evidence>
<dbReference type="Proteomes" id="UP000527616">
    <property type="component" value="Unassembled WGS sequence"/>
</dbReference>
<evidence type="ECO:0000259" key="5">
    <source>
        <dbReference type="Pfam" id="PF00884"/>
    </source>
</evidence>
<evidence type="ECO:0000313" key="7">
    <source>
        <dbReference type="Proteomes" id="UP000527616"/>
    </source>
</evidence>
<dbReference type="InterPro" id="IPR017850">
    <property type="entry name" value="Alkaline_phosphatase_core_sf"/>
</dbReference>
<protein>
    <submittedName>
        <fullName evidence="6">Arylsulfatase A-like enzyme</fullName>
    </submittedName>
</protein>
<gene>
    <name evidence="6" type="ORF">GGQ54_002386</name>
</gene>
<keyword evidence="2" id="KW-0479">Metal-binding</keyword>
<accession>A0A7Z0ILR1</accession>
<keyword evidence="3" id="KW-0378">Hydrolase</keyword>
<dbReference type="EMBL" id="JACBZS010000001">
    <property type="protein sequence ID" value="NYI71826.1"/>
    <property type="molecule type" value="Genomic_DNA"/>
</dbReference>
<dbReference type="GO" id="GO:0004065">
    <property type="term" value="F:arylsulfatase activity"/>
    <property type="evidence" value="ECO:0007669"/>
    <property type="project" value="TreeGrafter"/>
</dbReference>
<sequence length="510" mass="57233">MAESIASRASGPRAIRHDRPNIMVVCVDQMRGDALSSAGHPVVRTPHLDELAGEGTRYARAYSATPTCVPARVGLFTGQSQERHGRYGYREGVPFADAHPVTMQAVLREHGYQTQAIGKMHVFPERSRCGFDDVRLHDGFLHFSRRYGGRNLAAHDDYLAWLRRQPEVGPDADGFGDGVGPNSMVAVPWTLPERLHPTNWVAQETVDWLARRDPTVPFFCYVSFHRPHAPFNPPRWAFDQYLHGPRTEPPRGDWIDDFAEFRRDDHHQTVMGRLDPQTRHRAVAGYHGNISHLDLQINRIREALADHELLDDTVIIFTSDHGEMLGDHDMYRKSVGYEGSARVPLIVRPAPRFSPEAPRGQVRSEVTELRDIAPTVLEFAGVAAPPSMDGASLAPGAVGGEVARWRDHLHGEHVHFDQSLQWVTDGRRKFLWASAKGIEQFFDLEADPHELHNLIDDPARSDEIALWRRRLVDDLTGREEGFVADAALVPGRAVRTERSDIAALADAWPG</sequence>
<organism evidence="6 7">
    <name type="scientific">Naumannella cuiyingiana</name>
    <dbReference type="NCBI Taxonomy" id="1347891"/>
    <lineage>
        <taxon>Bacteria</taxon>
        <taxon>Bacillati</taxon>
        <taxon>Actinomycetota</taxon>
        <taxon>Actinomycetes</taxon>
        <taxon>Propionibacteriales</taxon>
        <taxon>Propionibacteriaceae</taxon>
        <taxon>Naumannella</taxon>
    </lineage>
</organism>
<dbReference type="NCBIfam" id="NF010322">
    <property type="entry name" value="PRK13759.1"/>
    <property type="match status" value="1"/>
</dbReference>
<dbReference type="PANTHER" id="PTHR42693">
    <property type="entry name" value="ARYLSULFATASE FAMILY MEMBER"/>
    <property type="match status" value="1"/>
</dbReference>
<dbReference type="InterPro" id="IPR000917">
    <property type="entry name" value="Sulfatase_N"/>
</dbReference>
<comment type="similarity">
    <text evidence="1">Belongs to the sulfatase family.</text>
</comment>
<dbReference type="SUPFAM" id="SSF53649">
    <property type="entry name" value="Alkaline phosphatase-like"/>
    <property type="match status" value="1"/>
</dbReference>
<evidence type="ECO:0000256" key="2">
    <source>
        <dbReference type="ARBA" id="ARBA00022723"/>
    </source>
</evidence>
<evidence type="ECO:0000313" key="6">
    <source>
        <dbReference type="EMBL" id="NYI71826.1"/>
    </source>
</evidence>
<evidence type="ECO:0000256" key="3">
    <source>
        <dbReference type="ARBA" id="ARBA00022801"/>
    </source>
</evidence>
<comment type="caution">
    <text evidence="6">The sequence shown here is derived from an EMBL/GenBank/DDBJ whole genome shotgun (WGS) entry which is preliminary data.</text>
</comment>
<dbReference type="InterPro" id="IPR024607">
    <property type="entry name" value="Sulfatase_CS"/>
</dbReference>
<feature type="domain" description="Sulfatase N-terminal" evidence="5">
    <location>
        <begin position="20"/>
        <end position="382"/>
    </location>
</feature>
<name>A0A7Z0ILR1_9ACTN</name>
<dbReference type="Pfam" id="PF00884">
    <property type="entry name" value="Sulfatase"/>
    <property type="match status" value="1"/>
</dbReference>
<dbReference type="GO" id="GO:0046872">
    <property type="term" value="F:metal ion binding"/>
    <property type="evidence" value="ECO:0007669"/>
    <property type="project" value="UniProtKB-KW"/>
</dbReference>
<dbReference type="PANTHER" id="PTHR42693:SF33">
    <property type="entry name" value="ARYLSULFATASE"/>
    <property type="match status" value="1"/>
</dbReference>
<reference evidence="6 7" key="1">
    <citation type="submission" date="2020-07" db="EMBL/GenBank/DDBJ databases">
        <title>Sequencing the genomes of 1000 actinobacteria strains.</title>
        <authorList>
            <person name="Klenk H.-P."/>
        </authorList>
    </citation>
    <scope>NUCLEOTIDE SEQUENCE [LARGE SCALE GENOMIC DNA]</scope>
    <source>
        <strain evidence="6 7">DSM 103164</strain>
    </source>
</reference>
<proteinExistence type="inferred from homology"/>
<dbReference type="AlphaFoldDB" id="A0A7Z0ILR1"/>
<evidence type="ECO:0000256" key="1">
    <source>
        <dbReference type="ARBA" id="ARBA00008779"/>
    </source>
</evidence>
<dbReference type="RefSeq" id="WP_179445599.1">
    <property type="nucleotide sequence ID" value="NZ_JACBZS010000001.1"/>
</dbReference>
<keyword evidence="4" id="KW-0106">Calcium</keyword>
<dbReference type="InterPro" id="IPR050738">
    <property type="entry name" value="Sulfatase"/>
</dbReference>
<dbReference type="Gene3D" id="3.40.720.10">
    <property type="entry name" value="Alkaline Phosphatase, subunit A"/>
    <property type="match status" value="1"/>
</dbReference>
<keyword evidence="7" id="KW-1185">Reference proteome</keyword>
<dbReference type="PROSITE" id="PS00149">
    <property type="entry name" value="SULFATASE_2"/>
    <property type="match status" value="1"/>
</dbReference>